<organism evidence="13 14">
    <name type="scientific">Hesseltinella vesiculosa</name>
    <dbReference type="NCBI Taxonomy" id="101127"/>
    <lineage>
        <taxon>Eukaryota</taxon>
        <taxon>Fungi</taxon>
        <taxon>Fungi incertae sedis</taxon>
        <taxon>Mucoromycota</taxon>
        <taxon>Mucoromycotina</taxon>
        <taxon>Mucoromycetes</taxon>
        <taxon>Mucorales</taxon>
        <taxon>Cunninghamellaceae</taxon>
        <taxon>Hesseltinella</taxon>
    </lineage>
</organism>
<dbReference type="InterPro" id="IPR011009">
    <property type="entry name" value="Kinase-like_dom_sf"/>
</dbReference>
<evidence type="ECO:0000256" key="6">
    <source>
        <dbReference type="ARBA" id="ARBA00022679"/>
    </source>
</evidence>
<evidence type="ECO:0000259" key="12">
    <source>
        <dbReference type="PROSITE" id="PS50011"/>
    </source>
</evidence>
<feature type="region of interest" description="Disordered" evidence="11">
    <location>
        <begin position="695"/>
        <end position="783"/>
    </location>
</feature>
<dbReference type="FunFam" id="3.30.200.20:FF:000087">
    <property type="entry name" value="Dual specificity tyrosine-phosphorylation-regulated kinase 1A"/>
    <property type="match status" value="1"/>
</dbReference>
<dbReference type="AlphaFoldDB" id="A0A1X2GSP8"/>
<evidence type="ECO:0000256" key="9">
    <source>
        <dbReference type="ARBA" id="ARBA00022840"/>
    </source>
</evidence>
<feature type="binding site" evidence="10">
    <location>
        <position position="167"/>
    </location>
    <ligand>
        <name>ATP</name>
        <dbReference type="ChEBI" id="CHEBI:30616"/>
    </ligand>
</feature>
<feature type="region of interest" description="Disordered" evidence="11">
    <location>
        <begin position="478"/>
        <end position="519"/>
    </location>
</feature>
<dbReference type="Proteomes" id="UP000242146">
    <property type="component" value="Unassembled WGS sequence"/>
</dbReference>
<dbReference type="GO" id="GO:0005634">
    <property type="term" value="C:nucleus"/>
    <property type="evidence" value="ECO:0007669"/>
    <property type="project" value="TreeGrafter"/>
</dbReference>
<evidence type="ECO:0000256" key="11">
    <source>
        <dbReference type="SAM" id="MobiDB-lite"/>
    </source>
</evidence>
<feature type="region of interest" description="Disordered" evidence="11">
    <location>
        <begin position="1009"/>
        <end position="1045"/>
    </location>
</feature>
<protein>
    <submittedName>
        <fullName evidence="13">Kinase-like protein</fullName>
    </submittedName>
</protein>
<feature type="compositionally biased region" description="Low complexity" evidence="11">
    <location>
        <begin position="695"/>
        <end position="723"/>
    </location>
</feature>
<keyword evidence="5" id="KW-0597">Phosphoprotein</keyword>
<dbReference type="PANTHER" id="PTHR24058">
    <property type="entry name" value="DUAL SPECIFICITY PROTEIN KINASE"/>
    <property type="match status" value="1"/>
</dbReference>
<dbReference type="GO" id="GO:0004674">
    <property type="term" value="F:protein serine/threonine kinase activity"/>
    <property type="evidence" value="ECO:0007669"/>
    <property type="project" value="UniProtKB-KW"/>
</dbReference>
<dbReference type="InterPro" id="IPR000719">
    <property type="entry name" value="Prot_kinase_dom"/>
</dbReference>
<dbReference type="EMBL" id="MCGT01000005">
    <property type="protein sequence ID" value="ORX59631.1"/>
    <property type="molecule type" value="Genomic_DNA"/>
</dbReference>
<evidence type="ECO:0000256" key="1">
    <source>
        <dbReference type="ARBA" id="ARBA00004496"/>
    </source>
</evidence>
<dbReference type="Gene3D" id="3.30.200.20">
    <property type="entry name" value="Phosphorylase Kinase, domain 1"/>
    <property type="match status" value="1"/>
</dbReference>
<comment type="similarity">
    <text evidence="2">Belongs to the protein kinase superfamily. CMGC Ser/Thr protein kinase family. MNB/DYRK subfamily.</text>
</comment>
<dbReference type="Pfam" id="PF00069">
    <property type="entry name" value="Pkinase"/>
    <property type="match status" value="1"/>
</dbReference>
<evidence type="ECO:0000256" key="5">
    <source>
        <dbReference type="ARBA" id="ARBA00022553"/>
    </source>
</evidence>
<evidence type="ECO:0000313" key="14">
    <source>
        <dbReference type="Proteomes" id="UP000242146"/>
    </source>
</evidence>
<dbReference type="SUPFAM" id="SSF56112">
    <property type="entry name" value="Protein kinase-like (PK-like)"/>
    <property type="match status" value="1"/>
</dbReference>
<evidence type="ECO:0000256" key="2">
    <source>
        <dbReference type="ARBA" id="ARBA00008867"/>
    </source>
</evidence>
<dbReference type="PROSITE" id="PS50011">
    <property type="entry name" value="PROTEIN_KINASE_DOM"/>
    <property type="match status" value="1"/>
</dbReference>
<dbReference type="STRING" id="101127.A0A1X2GSP8"/>
<feature type="compositionally biased region" description="Low complexity" evidence="11">
    <location>
        <begin position="24"/>
        <end position="34"/>
    </location>
</feature>
<dbReference type="InterPro" id="IPR050494">
    <property type="entry name" value="Ser_Thr_dual-spec_kinase"/>
</dbReference>
<reference evidence="13 14" key="1">
    <citation type="submission" date="2016-07" db="EMBL/GenBank/DDBJ databases">
        <title>Pervasive Adenine N6-methylation of Active Genes in Fungi.</title>
        <authorList>
            <consortium name="DOE Joint Genome Institute"/>
            <person name="Mondo S.J."/>
            <person name="Dannebaum R.O."/>
            <person name="Kuo R.C."/>
            <person name="Labutti K."/>
            <person name="Haridas S."/>
            <person name="Kuo A."/>
            <person name="Salamov A."/>
            <person name="Ahrendt S.R."/>
            <person name="Lipzen A."/>
            <person name="Sullivan W."/>
            <person name="Andreopoulos W.B."/>
            <person name="Clum A."/>
            <person name="Lindquist E."/>
            <person name="Daum C."/>
            <person name="Ramamoorthy G.K."/>
            <person name="Gryganskyi A."/>
            <person name="Culley D."/>
            <person name="Magnuson J.K."/>
            <person name="James T.Y."/>
            <person name="O'Malley M.A."/>
            <person name="Stajich J.E."/>
            <person name="Spatafora J.W."/>
            <person name="Visel A."/>
            <person name="Grigoriev I.V."/>
        </authorList>
    </citation>
    <scope>NUCLEOTIDE SEQUENCE [LARGE SCALE GENOMIC DNA]</scope>
    <source>
        <strain evidence="13 14">NRRL 3301</strain>
    </source>
</reference>
<evidence type="ECO:0000256" key="3">
    <source>
        <dbReference type="ARBA" id="ARBA00022490"/>
    </source>
</evidence>
<dbReference type="GO" id="GO:0005524">
    <property type="term" value="F:ATP binding"/>
    <property type="evidence" value="ECO:0007669"/>
    <property type="project" value="UniProtKB-UniRule"/>
</dbReference>
<evidence type="ECO:0000256" key="7">
    <source>
        <dbReference type="ARBA" id="ARBA00022741"/>
    </source>
</evidence>
<evidence type="ECO:0000256" key="4">
    <source>
        <dbReference type="ARBA" id="ARBA00022527"/>
    </source>
</evidence>
<dbReference type="PROSITE" id="PS00108">
    <property type="entry name" value="PROTEIN_KINASE_ST"/>
    <property type="match status" value="1"/>
</dbReference>
<feature type="compositionally biased region" description="Polar residues" evidence="11">
    <location>
        <begin position="1011"/>
        <end position="1021"/>
    </location>
</feature>
<dbReference type="Gene3D" id="1.10.510.10">
    <property type="entry name" value="Transferase(Phosphotransferase) domain 1"/>
    <property type="match status" value="1"/>
</dbReference>
<keyword evidence="14" id="KW-1185">Reference proteome</keyword>
<keyword evidence="4" id="KW-0723">Serine/threonine-protein kinase</keyword>
<dbReference type="SMART" id="SM00220">
    <property type="entry name" value="S_TKc"/>
    <property type="match status" value="1"/>
</dbReference>
<evidence type="ECO:0000313" key="13">
    <source>
        <dbReference type="EMBL" id="ORX59631.1"/>
    </source>
</evidence>
<feature type="region of interest" description="Disordered" evidence="11">
    <location>
        <begin position="1"/>
        <end position="34"/>
    </location>
</feature>
<dbReference type="PROSITE" id="PS00107">
    <property type="entry name" value="PROTEIN_KINASE_ATP"/>
    <property type="match status" value="1"/>
</dbReference>
<dbReference type="FunFam" id="1.10.510.10:FF:000380">
    <property type="entry name" value="Serine/threonine-protein kinase ppk15"/>
    <property type="match status" value="1"/>
</dbReference>
<keyword evidence="8 13" id="KW-0418">Kinase</keyword>
<evidence type="ECO:0000256" key="10">
    <source>
        <dbReference type="PROSITE-ProRule" id="PRU10141"/>
    </source>
</evidence>
<proteinExistence type="inferred from homology"/>
<keyword evidence="7 10" id="KW-0547">Nucleotide-binding</keyword>
<comment type="caution">
    <text evidence="13">The sequence shown here is derived from an EMBL/GenBank/DDBJ whole genome shotgun (WGS) entry which is preliminary data.</text>
</comment>
<gene>
    <name evidence="13" type="ORF">DM01DRAFT_1343376</name>
</gene>
<dbReference type="InterPro" id="IPR017441">
    <property type="entry name" value="Protein_kinase_ATP_BS"/>
</dbReference>
<evidence type="ECO:0000256" key="8">
    <source>
        <dbReference type="ARBA" id="ARBA00022777"/>
    </source>
</evidence>
<feature type="compositionally biased region" description="Basic and acidic residues" evidence="11">
    <location>
        <begin position="751"/>
        <end position="768"/>
    </location>
</feature>
<dbReference type="InterPro" id="IPR008271">
    <property type="entry name" value="Ser/Thr_kinase_AS"/>
</dbReference>
<dbReference type="CDD" id="cd14212">
    <property type="entry name" value="PKc_YAK1"/>
    <property type="match status" value="1"/>
</dbReference>
<accession>A0A1X2GSP8</accession>
<comment type="subcellular location">
    <subcellularLocation>
        <location evidence="1">Cytoplasm</location>
    </subcellularLocation>
</comment>
<keyword evidence="9 10" id="KW-0067">ATP-binding</keyword>
<feature type="domain" description="Protein kinase" evidence="12">
    <location>
        <begin position="138"/>
        <end position="470"/>
    </location>
</feature>
<dbReference type="GO" id="GO:0005737">
    <property type="term" value="C:cytoplasm"/>
    <property type="evidence" value="ECO:0007669"/>
    <property type="project" value="UniProtKB-SubCell"/>
</dbReference>
<feature type="region of interest" description="Disordered" evidence="11">
    <location>
        <begin position="953"/>
        <end position="994"/>
    </location>
</feature>
<keyword evidence="3" id="KW-0963">Cytoplasm</keyword>
<dbReference type="GO" id="GO:0004713">
    <property type="term" value="F:protein tyrosine kinase activity"/>
    <property type="evidence" value="ECO:0007669"/>
    <property type="project" value="TreeGrafter"/>
</dbReference>
<name>A0A1X2GSP8_9FUNG</name>
<sequence length="1098" mass="121401">MNGPKSATFPIQRSALGVGPTPQPSLSSSLKSPLLPRAAPIPEEARSGAFRKVSDSINYYPTASPSSNQLNLLTCLTKGLNHTYQKCNHGFQYNSTKNPRRVLTKPSKPCGNDGYDNEDFDYILKVNDTLGSTEGHRYVILDVLGAGTFGQVVKCKHVKTQEVFAIKVVKNKLAYFKQSMMEVTILEMLNQRYDPNDQHHILRLKDTFIHRQHLCLVFELMSVNLYELIKQNHFRGLSTNLVRVLTTQMLDALTVLNEARIIHCDLKPENVLLRTLESPSIKVIDFGSACHELQTMYTYIQSRFYRSPEVLVGLPYTSAIDMWSLGCITAELFLGLPLFPGSSEYNQISRIVEMMGLPPAYMIEMGKHSHRYFERQVDDHGHKHYRLRSLEQYAAEQGKQEQPSKRYFSATTLPDLINTYPVFRKDSMTSKELEKEKQHRLAMIDFLQGLLNLNHFERWSPQQAKQHPFITGEPFTGPFKPPFIPRSQSSAKLPPPVPAQFPEHDPASSTELKQRQRQSMLATLLSASASASPPQEVPPPMPTTSLTFVSHLPAQEACDYPPPPIQPASYLHPAYSSLPNHYSHPPHLPPDFFVQGHDDHRLVPVLHPSIPGSAAPAAMASTSAPYHPMDLPAAALLDPHLSAFYPPPTSSSSSPLEPVLSAVIHPPLQPFPPVGGYPSHQLPLENTVDHPRQVAAATPHSTTPPSSPSSTTTSATKSTVTTAGRPRANTVGTMLIPPPIQVATLDAVSSNKERTTLGETSRLERDSPPKFPQPVPASRHPPQLQHKPASILAVPLNPLPVNSTHLPFATQPPTAPLNNKRHSNLAYPTTYLSSPINKQSQPIDIKRASYTAGQSDIPSSHHHSLQLAHQHHRSMESLVPTSTAAPPLPMHHVAPPLPAHPAHTHVAPGCPPLPRQPLSTMPTRQHRRHASTWRASLGHMPTLDLERDADWTEDCSNSPPAVSPLPILAGPAVHDHPQRLSSSTSSSLAMSEQHLYPQNTSPLSAMANMSLHRSSSTSANPRQHHRRSHSSGRFSEIVAPPSPSLMSRVGNVASLHRRVRGHPPLVQPYHRQDLEWDGFHPASTSTAHQQVPFNVHLE</sequence>
<keyword evidence="6" id="KW-0808">Transferase</keyword>
<dbReference type="OrthoDB" id="9332038at2759"/>
<dbReference type="PANTHER" id="PTHR24058:SF17">
    <property type="entry name" value="HOMEODOMAIN INTERACTING PROTEIN KINASE, ISOFORM D"/>
    <property type="match status" value="1"/>
</dbReference>